<dbReference type="GO" id="GO:0016779">
    <property type="term" value="F:nucleotidyltransferase activity"/>
    <property type="evidence" value="ECO:0007669"/>
    <property type="project" value="UniProtKB-ARBA"/>
</dbReference>
<name>A0A4P8L6I8_9BACT</name>
<keyword evidence="2" id="KW-0808">Transferase</keyword>
<organism evidence="2 3">
    <name type="scientific">Desulfoglaeba alkanexedens ALDC</name>
    <dbReference type="NCBI Taxonomy" id="980445"/>
    <lineage>
        <taxon>Bacteria</taxon>
        <taxon>Pseudomonadati</taxon>
        <taxon>Thermodesulfobacteriota</taxon>
        <taxon>Syntrophobacteria</taxon>
        <taxon>Syntrophobacterales</taxon>
        <taxon>Syntrophobacteraceae</taxon>
        <taxon>Desulfoglaeba</taxon>
    </lineage>
</organism>
<dbReference type="InterPro" id="IPR029044">
    <property type="entry name" value="Nucleotide-diphossugar_trans"/>
</dbReference>
<evidence type="ECO:0000259" key="1">
    <source>
        <dbReference type="Pfam" id="PF12804"/>
    </source>
</evidence>
<sequence>MNPVPASFAAVVLAGDRGAEDPLVKAAGVSCKALVPVAGRPMILRVLDALESAAAIDSCLVCGSSDRLLGKCSELDARIASGKVRWVENQASPSRSAQAALGELPPDRPVLLATADHALLTPQMVDHFCTRAAQSGCDVVAGLAHAEMVAAAFPESRRTVTRLRDGGYCGCNLFALLTPRAGNAVTFWRRVEKQRKHPLRIVKSLGLMAVLRYLLGRLTLEEGLARMSSVMDARAGVVWMPEAEAAVDVDKVEDWVLTEKILCLLNRSD</sequence>
<feature type="domain" description="MobA-like NTP transferase" evidence="1">
    <location>
        <begin position="10"/>
        <end position="164"/>
    </location>
</feature>
<evidence type="ECO:0000313" key="2">
    <source>
        <dbReference type="EMBL" id="QCQ23550.1"/>
    </source>
</evidence>
<dbReference type="EMBL" id="CP040098">
    <property type="protein sequence ID" value="QCQ23550.1"/>
    <property type="molecule type" value="Genomic_DNA"/>
</dbReference>
<gene>
    <name evidence="2" type="ORF">FDQ92_11595</name>
</gene>
<dbReference type="Pfam" id="PF12804">
    <property type="entry name" value="NTP_transf_3"/>
    <property type="match status" value="1"/>
</dbReference>
<dbReference type="OrthoDB" id="159246at2"/>
<reference evidence="2 3" key="2">
    <citation type="submission" date="2019-05" db="EMBL/GenBank/DDBJ databases">
        <authorList>
            <person name="Suflita J.M."/>
            <person name="Marks C.R."/>
        </authorList>
    </citation>
    <scope>NUCLEOTIDE SEQUENCE [LARGE SCALE GENOMIC DNA]</scope>
    <source>
        <strain evidence="2 3">ALDC</strain>
    </source>
</reference>
<evidence type="ECO:0000313" key="3">
    <source>
        <dbReference type="Proteomes" id="UP000298602"/>
    </source>
</evidence>
<proteinExistence type="predicted"/>
<keyword evidence="3" id="KW-1185">Reference proteome</keyword>
<dbReference type="Gene3D" id="3.90.550.10">
    <property type="entry name" value="Spore Coat Polysaccharide Biosynthesis Protein SpsA, Chain A"/>
    <property type="match status" value="1"/>
</dbReference>
<dbReference type="KEGG" id="dax:FDQ92_11595"/>
<dbReference type="InterPro" id="IPR025877">
    <property type="entry name" value="MobA-like_NTP_Trfase"/>
</dbReference>
<reference evidence="2 3" key="1">
    <citation type="submission" date="2019-05" db="EMBL/GenBank/DDBJ databases">
        <title>The Complete Genome Sequence of the n-alkane-degrading Desulfoglaeba alkanexedens ALDC reveals multiple alkylsuccinate synthase gene clusters.</title>
        <authorList>
            <person name="Callaghan A.V."/>
            <person name="Davidova I.A."/>
            <person name="Duncan K.E."/>
            <person name="Morris B."/>
            <person name="McInerney M.J."/>
        </authorList>
    </citation>
    <scope>NUCLEOTIDE SEQUENCE [LARGE SCALE GENOMIC DNA]</scope>
    <source>
        <strain evidence="2 3">ALDC</strain>
    </source>
</reference>
<protein>
    <submittedName>
        <fullName evidence="2">MobA-like NTP transferase domain containing protein</fullName>
    </submittedName>
</protein>
<dbReference type="SUPFAM" id="SSF53448">
    <property type="entry name" value="Nucleotide-diphospho-sugar transferases"/>
    <property type="match status" value="1"/>
</dbReference>
<accession>A0A4P8L6I8</accession>
<dbReference type="AlphaFoldDB" id="A0A4P8L6I8"/>
<dbReference type="Proteomes" id="UP000298602">
    <property type="component" value="Chromosome"/>
</dbReference>